<evidence type="ECO:0000256" key="10">
    <source>
        <dbReference type="SAM" id="MobiDB-lite"/>
    </source>
</evidence>
<dbReference type="GO" id="GO:0008270">
    <property type="term" value="F:zinc ion binding"/>
    <property type="evidence" value="ECO:0007669"/>
    <property type="project" value="UniProtKB-KW"/>
</dbReference>
<gene>
    <name evidence="12" type="ORF">OLC1_LOCUS1505</name>
</gene>
<proteinExistence type="predicted"/>
<feature type="compositionally biased region" description="Polar residues" evidence="10">
    <location>
        <begin position="123"/>
        <end position="145"/>
    </location>
</feature>
<evidence type="ECO:0000256" key="3">
    <source>
        <dbReference type="ARBA" id="ARBA00022737"/>
    </source>
</evidence>
<evidence type="ECO:0000256" key="6">
    <source>
        <dbReference type="ARBA" id="ARBA00023015"/>
    </source>
</evidence>
<evidence type="ECO:0000256" key="2">
    <source>
        <dbReference type="ARBA" id="ARBA00022723"/>
    </source>
</evidence>
<dbReference type="InterPro" id="IPR049808">
    <property type="entry name" value="CONSTANS-like_Bbox1"/>
</dbReference>
<dbReference type="PROSITE" id="PS50119">
    <property type="entry name" value="ZF_BBOX"/>
    <property type="match status" value="2"/>
</dbReference>
<evidence type="ECO:0000256" key="9">
    <source>
        <dbReference type="PROSITE-ProRule" id="PRU00024"/>
    </source>
</evidence>
<evidence type="ECO:0000256" key="5">
    <source>
        <dbReference type="ARBA" id="ARBA00022833"/>
    </source>
</evidence>
<evidence type="ECO:0000256" key="4">
    <source>
        <dbReference type="ARBA" id="ARBA00022771"/>
    </source>
</evidence>
<feature type="domain" description="B box-type" evidence="11">
    <location>
        <begin position="1"/>
        <end position="47"/>
    </location>
</feature>
<comment type="subcellular location">
    <subcellularLocation>
        <location evidence="1">Nucleus</location>
    </subcellularLocation>
</comment>
<keyword evidence="2" id="KW-0479">Metal-binding</keyword>
<feature type="region of interest" description="Disordered" evidence="10">
    <location>
        <begin position="220"/>
        <end position="288"/>
    </location>
</feature>
<dbReference type="PANTHER" id="PTHR31832:SF68">
    <property type="entry name" value="B-BOX ZINC FINGER PROTEIN 22"/>
    <property type="match status" value="1"/>
</dbReference>
<keyword evidence="13" id="KW-1185">Reference proteome</keyword>
<dbReference type="CDD" id="cd19821">
    <property type="entry name" value="Bbox1_BBX-like"/>
    <property type="match status" value="2"/>
</dbReference>
<keyword evidence="5" id="KW-0862">Zinc</keyword>
<protein>
    <submittedName>
        <fullName evidence="12">OLC1v1023597C1</fullName>
    </submittedName>
</protein>
<evidence type="ECO:0000313" key="13">
    <source>
        <dbReference type="Proteomes" id="UP001161247"/>
    </source>
</evidence>
<dbReference type="PANTHER" id="PTHR31832">
    <property type="entry name" value="B-BOX ZINC FINGER PROTEIN 22"/>
    <property type="match status" value="1"/>
</dbReference>
<dbReference type="Pfam" id="PF00643">
    <property type="entry name" value="zf-B_box"/>
    <property type="match status" value="2"/>
</dbReference>
<dbReference type="GO" id="GO:0009640">
    <property type="term" value="P:photomorphogenesis"/>
    <property type="evidence" value="ECO:0007669"/>
    <property type="project" value="TreeGrafter"/>
</dbReference>
<feature type="compositionally biased region" description="Polar residues" evidence="10">
    <location>
        <begin position="234"/>
        <end position="275"/>
    </location>
</feature>
<dbReference type="Gene3D" id="3.30.160.60">
    <property type="entry name" value="Classic Zinc Finger"/>
    <property type="match status" value="1"/>
</dbReference>
<feature type="domain" description="B box-type" evidence="11">
    <location>
        <begin position="54"/>
        <end position="101"/>
    </location>
</feature>
<dbReference type="Proteomes" id="UP001161247">
    <property type="component" value="Chromosome 1"/>
</dbReference>
<dbReference type="GO" id="GO:0005634">
    <property type="term" value="C:nucleus"/>
    <property type="evidence" value="ECO:0007669"/>
    <property type="project" value="UniProtKB-SubCell"/>
</dbReference>
<dbReference type="GO" id="GO:0006355">
    <property type="term" value="P:regulation of DNA-templated transcription"/>
    <property type="evidence" value="ECO:0007669"/>
    <property type="project" value="TreeGrafter"/>
</dbReference>
<evidence type="ECO:0000259" key="11">
    <source>
        <dbReference type="PROSITE" id="PS50119"/>
    </source>
</evidence>
<evidence type="ECO:0000256" key="8">
    <source>
        <dbReference type="ARBA" id="ARBA00023242"/>
    </source>
</evidence>
<dbReference type="AlphaFoldDB" id="A0AAV1C168"/>
<dbReference type="InterPro" id="IPR000315">
    <property type="entry name" value="Znf_B-box"/>
</dbReference>
<evidence type="ECO:0000256" key="7">
    <source>
        <dbReference type="ARBA" id="ARBA00023163"/>
    </source>
</evidence>
<dbReference type="SMART" id="SM00336">
    <property type="entry name" value="BBOX"/>
    <property type="match status" value="2"/>
</dbReference>
<organism evidence="12 13">
    <name type="scientific">Oldenlandia corymbosa var. corymbosa</name>
    <dbReference type="NCBI Taxonomy" id="529605"/>
    <lineage>
        <taxon>Eukaryota</taxon>
        <taxon>Viridiplantae</taxon>
        <taxon>Streptophyta</taxon>
        <taxon>Embryophyta</taxon>
        <taxon>Tracheophyta</taxon>
        <taxon>Spermatophyta</taxon>
        <taxon>Magnoliopsida</taxon>
        <taxon>eudicotyledons</taxon>
        <taxon>Gunneridae</taxon>
        <taxon>Pentapetalae</taxon>
        <taxon>asterids</taxon>
        <taxon>lamiids</taxon>
        <taxon>Gentianales</taxon>
        <taxon>Rubiaceae</taxon>
        <taxon>Rubioideae</taxon>
        <taxon>Spermacoceae</taxon>
        <taxon>Hedyotis-Oldenlandia complex</taxon>
        <taxon>Oldenlandia</taxon>
    </lineage>
</organism>
<keyword evidence="8" id="KW-0539">Nucleus</keyword>
<accession>A0AAV1C168</accession>
<feature type="region of interest" description="Disordered" evidence="10">
    <location>
        <begin position="123"/>
        <end position="146"/>
    </location>
</feature>
<evidence type="ECO:0000313" key="12">
    <source>
        <dbReference type="EMBL" id="CAI9089091.1"/>
    </source>
</evidence>
<dbReference type="EMBL" id="OX459118">
    <property type="protein sequence ID" value="CAI9089091.1"/>
    <property type="molecule type" value="Genomic_DNA"/>
</dbReference>
<evidence type="ECO:0000256" key="1">
    <source>
        <dbReference type="ARBA" id="ARBA00004123"/>
    </source>
</evidence>
<keyword evidence="7" id="KW-0804">Transcription</keyword>
<dbReference type="InterPro" id="IPR051979">
    <property type="entry name" value="B-box_zinc_finger"/>
</dbReference>
<keyword evidence="3" id="KW-0677">Repeat</keyword>
<keyword evidence="4 9" id="KW-0863">Zinc-finger</keyword>
<reference evidence="12" key="1">
    <citation type="submission" date="2023-03" db="EMBL/GenBank/DDBJ databases">
        <authorList>
            <person name="Julca I."/>
        </authorList>
    </citation>
    <scope>NUCLEOTIDE SEQUENCE</scope>
</reference>
<name>A0AAV1C168_OLDCO</name>
<keyword evidence="6" id="KW-0805">Transcription regulation</keyword>
<sequence>MKLKCGRCDREEARLFCCADEAAFCFECDQKIHSVDQPVSKHQRVSLSSSSASSPRPKCDICQETVGYFLCLEDRALLCRKCDVSIHTLNPFVSSHQRFLLVGPKVGLESTYEMAKSTPNKISSKSAVLPQKSVTTSGQDGNSVSADGGNKVVGLTTANSAISTDTPGKEIVDLFCTSSDNCPSSQDETSKAEGKVHGNSEWWKILHSTEEELLNGEWTIRNDGAPSREPQLLGQHSPQRDLVSSKNIGGSSSHNTRTISNSGGSPLGADSQNHFDSAFSKRKKSSHF</sequence>